<gene>
    <name evidence="1" type="ORF">F3F73_17760</name>
</gene>
<protein>
    <submittedName>
        <fullName evidence="1">DUF2007 domain-containing protein</fullName>
    </submittedName>
</protein>
<dbReference type="EMBL" id="VWMK01000019">
    <property type="protein sequence ID" value="KAA3760714.1"/>
    <property type="molecule type" value="Genomic_DNA"/>
</dbReference>
<evidence type="ECO:0000313" key="2">
    <source>
        <dbReference type="Proteomes" id="UP000422221"/>
    </source>
</evidence>
<proteinExistence type="predicted"/>
<dbReference type="RefSeq" id="WP_005926722.1">
    <property type="nucleotide sequence ID" value="NZ_CABKSE010000001.1"/>
</dbReference>
<accession>A0A7J4XFB3</accession>
<organism evidence="1 2">
    <name type="scientific">Bacteroides salyersiae</name>
    <dbReference type="NCBI Taxonomy" id="291644"/>
    <lineage>
        <taxon>Bacteria</taxon>
        <taxon>Pseudomonadati</taxon>
        <taxon>Bacteroidota</taxon>
        <taxon>Bacteroidia</taxon>
        <taxon>Bacteroidales</taxon>
        <taxon>Bacteroidaceae</taxon>
        <taxon>Bacteroides</taxon>
    </lineage>
</organism>
<dbReference type="NCBIfam" id="NF040569">
    <property type="entry name" value="DUF2007_rel"/>
    <property type="match status" value="1"/>
</dbReference>
<name>A0A7J4XFB3_9BACE</name>
<comment type="caution">
    <text evidence="1">The sequence shown here is derived from an EMBL/GenBank/DDBJ whole genome shotgun (WGS) entry which is preliminary data.</text>
</comment>
<dbReference type="Proteomes" id="UP000422221">
    <property type="component" value="Unassembled WGS sequence"/>
</dbReference>
<dbReference type="AlphaFoldDB" id="A0A7J4XFB3"/>
<evidence type="ECO:0000313" key="1">
    <source>
        <dbReference type="EMBL" id="KAA3760714.1"/>
    </source>
</evidence>
<sequence length="66" mass="7283">MITSRKISQVDVFTGSPWEATSVKNLLNAAYIEVSMKDKGTNSILLSVPCEFYTAAMRVINNRKGS</sequence>
<reference evidence="1 2" key="1">
    <citation type="journal article" date="2019" name="Nat. Med.">
        <title>A library of human gut bacterial isolates paired with longitudinal multiomics data enables mechanistic microbiome research.</title>
        <authorList>
            <person name="Poyet M."/>
            <person name="Groussin M."/>
            <person name="Gibbons S.M."/>
            <person name="Avila-Pacheco J."/>
            <person name="Jiang X."/>
            <person name="Kearney S.M."/>
            <person name="Perrotta A.R."/>
            <person name="Berdy B."/>
            <person name="Zhao S."/>
            <person name="Lieberman T.D."/>
            <person name="Swanson P.K."/>
            <person name="Smith M."/>
            <person name="Roesemann S."/>
            <person name="Alexander J.E."/>
            <person name="Rich S.A."/>
            <person name="Livny J."/>
            <person name="Vlamakis H."/>
            <person name="Clish C."/>
            <person name="Bullock K."/>
            <person name="Deik A."/>
            <person name="Scott J."/>
            <person name="Pierce K.A."/>
            <person name="Xavier R.J."/>
            <person name="Alm E.J."/>
        </authorList>
    </citation>
    <scope>NUCLEOTIDE SEQUENCE [LARGE SCALE GENOMIC DNA]</scope>
    <source>
        <strain evidence="1 2">BIOML-A10</strain>
    </source>
</reference>